<accession>A0A9X5ATJ7</accession>
<evidence type="ECO:0000256" key="2">
    <source>
        <dbReference type="SAM" id="SignalP"/>
    </source>
</evidence>
<dbReference type="EMBL" id="WNKV01000010">
    <property type="protein sequence ID" value="MTW17315.1"/>
    <property type="molecule type" value="Genomic_DNA"/>
</dbReference>
<protein>
    <submittedName>
        <fullName evidence="3">Uncharacterized protein</fullName>
    </submittedName>
</protein>
<gene>
    <name evidence="3" type="ORF">GJ689_13995</name>
</gene>
<dbReference type="InterPro" id="IPR029045">
    <property type="entry name" value="ClpP/crotonase-like_dom_sf"/>
</dbReference>
<feature type="region of interest" description="Disordered" evidence="1">
    <location>
        <begin position="409"/>
        <end position="460"/>
    </location>
</feature>
<organism evidence="3 4">
    <name type="scientific">Rhodoplanes serenus</name>
    <dbReference type="NCBI Taxonomy" id="200615"/>
    <lineage>
        <taxon>Bacteria</taxon>
        <taxon>Pseudomonadati</taxon>
        <taxon>Pseudomonadota</taxon>
        <taxon>Alphaproteobacteria</taxon>
        <taxon>Hyphomicrobiales</taxon>
        <taxon>Nitrobacteraceae</taxon>
        <taxon>Rhodoplanes</taxon>
    </lineage>
</organism>
<dbReference type="Proteomes" id="UP000438991">
    <property type="component" value="Unassembled WGS sequence"/>
</dbReference>
<feature type="compositionally biased region" description="Basic and acidic residues" evidence="1">
    <location>
        <begin position="426"/>
        <end position="460"/>
    </location>
</feature>
<name>A0A9X5ATJ7_9BRAD</name>
<reference evidence="3 4" key="1">
    <citation type="submission" date="2019-11" db="EMBL/GenBank/DDBJ databases">
        <title>Whole-genome sequence of Rhodoplanes serenus DSM 18633, type strain.</title>
        <authorList>
            <person name="Kyndt J.A."/>
            <person name="Meyer T.E."/>
        </authorList>
    </citation>
    <scope>NUCLEOTIDE SEQUENCE [LARGE SCALE GENOMIC DNA]</scope>
    <source>
        <strain evidence="3 4">DSM 18633</strain>
    </source>
</reference>
<comment type="caution">
    <text evidence="3">The sequence shown here is derived from an EMBL/GenBank/DDBJ whole genome shotgun (WGS) entry which is preliminary data.</text>
</comment>
<dbReference type="RefSeq" id="WP_155480061.1">
    <property type="nucleotide sequence ID" value="NZ_WNKV01000010.1"/>
</dbReference>
<feature type="signal peptide" evidence="2">
    <location>
        <begin position="1"/>
        <end position="20"/>
    </location>
</feature>
<dbReference type="Gene3D" id="3.90.226.10">
    <property type="entry name" value="2-enoyl-CoA Hydratase, Chain A, domain 1"/>
    <property type="match status" value="1"/>
</dbReference>
<proteinExistence type="predicted"/>
<evidence type="ECO:0000256" key="1">
    <source>
        <dbReference type="SAM" id="MobiDB-lite"/>
    </source>
</evidence>
<sequence>MKRSWVGGLALALCALPVVAATPELPANPRTLPMQFVVQEPAVPCGKDCRSLVFAAGMITADTPRRFEAFAAERSLRDATVVLDSDGGSVVGALAFGRSIRRLGLDTTVGRADRSGGPGKPARIAPANCESMCAFVLLGGVAREVPARSRVLVHQIWLGDRRDDAVAASYSAEDLVLVQRDIGQIVRYTADMGGAAELIEIALRIPPWEPMRLLSRDELRRTGLDREAPPPAVAATQASAAVTPVAVSMDRAAAASERGWSVVEGGSGTMLVRRHPLTVEGERIGSFDVGLSCGDAPGTYALTYAERRQVAAGGSAGQAAAIDQVRLWIEQTDVKLDILSSSRRADGQPIETVAVATVPAPLVRAFATAAARSLSVQTAAGGLAATSIRIGNAGIGKVFGQLETGCGRGPAKRDAALRDPAVGRDTSVRDAPGRDTSVRDAPGRDAPVRDTHARLEAAAR</sequence>
<dbReference type="SUPFAM" id="SSF52096">
    <property type="entry name" value="ClpP/crotonase"/>
    <property type="match status" value="1"/>
</dbReference>
<keyword evidence="2" id="KW-0732">Signal</keyword>
<feature type="chain" id="PRO_5040976447" evidence="2">
    <location>
        <begin position="21"/>
        <end position="460"/>
    </location>
</feature>
<evidence type="ECO:0000313" key="3">
    <source>
        <dbReference type="EMBL" id="MTW17315.1"/>
    </source>
</evidence>
<dbReference type="AlphaFoldDB" id="A0A9X5ATJ7"/>
<evidence type="ECO:0000313" key="4">
    <source>
        <dbReference type="Proteomes" id="UP000438991"/>
    </source>
</evidence>